<protein>
    <submittedName>
        <fullName evidence="2">Uncharacterized protein</fullName>
    </submittedName>
</protein>
<dbReference type="EMBL" id="CYGV01001229">
    <property type="protein sequence ID" value="CUA71305.1"/>
    <property type="molecule type" value="Genomic_DNA"/>
</dbReference>
<dbReference type="Proteomes" id="UP000044841">
    <property type="component" value="Unassembled WGS sequence"/>
</dbReference>
<gene>
    <name evidence="2" type="ORF">RSOLAG22IIIB_09483</name>
</gene>
<organism evidence="2 3">
    <name type="scientific">Rhizoctonia solani</name>
    <dbReference type="NCBI Taxonomy" id="456999"/>
    <lineage>
        <taxon>Eukaryota</taxon>
        <taxon>Fungi</taxon>
        <taxon>Dikarya</taxon>
        <taxon>Basidiomycota</taxon>
        <taxon>Agaricomycotina</taxon>
        <taxon>Agaricomycetes</taxon>
        <taxon>Cantharellales</taxon>
        <taxon>Ceratobasidiaceae</taxon>
        <taxon>Rhizoctonia</taxon>
    </lineage>
</organism>
<evidence type="ECO:0000313" key="3">
    <source>
        <dbReference type="Proteomes" id="UP000044841"/>
    </source>
</evidence>
<reference evidence="2 3" key="1">
    <citation type="submission" date="2015-07" db="EMBL/GenBank/DDBJ databases">
        <authorList>
            <person name="Noorani M."/>
        </authorList>
    </citation>
    <scope>NUCLEOTIDE SEQUENCE [LARGE SCALE GENOMIC DNA]</scope>
    <source>
        <strain evidence="2">BBA 69670</strain>
    </source>
</reference>
<feature type="region of interest" description="Disordered" evidence="1">
    <location>
        <begin position="1"/>
        <end position="58"/>
    </location>
</feature>
<proteinExistence type="predicted"/>
<evidence type="ECO:0000313" key="2">
    <source>
        <dbReference type="EMBL" id="CUA71305.1"/>
    </source>
</evidence>
<dbReference type="AlphaFoldDB" id="A0A0K6FYG0"/>
<name>A0A0K6FYG0_9AGAM</name>
<sequence>MPPRKHKSESELPTATKNTSKQAKNTSKDVPKKSKKREPSPPLPSSSPEPEEDSKPRNDHIDWQFEYEGNNLSTLLLTEIEDNNSHQQILSFNTNRATVAKTTGDTQPIERLVTAVKNHISSLKTQYWMHQNALSETGQGMGSQAEVTSGSKLAGVFDKILKKFPQYWRMRDLFSNVDVATILATRVSDLDDKPKLGGYNGSMSWDIEAEADAPGEPHPEAPV</sequence>
<keyword evidence="3" id="KW-1185">Reference proteome</keyword>
<feature type="compositionally biased region" description="Polar residues" evidence="1">
    <location>
        <begin position="11"/>
        <end position="25"/>
    </location>
</feature>
<accession>A0A0K6FYG0</accession>
<evidence type="ECO:0000256" key="1">
    <source>
        <dbReference type="SAM" id="MobiDB-lite"/>
    </source>
</evidence>